<organism evidence="3 4">
    <name type="scientific">Caldicoprobacter faecalis</name>
    <dbReference type="NCBI Taxonomy" id="937334"/>
    <lineage>
        <taxon>Bacteria</taxon>
        <taxon>Bacillati</taxon>
        <taxon>Bacillota</taxon>
        <taxon>Clostridia</taxon>
        <taxon>Caldicoprobacterales</taxon>
        <taxon>Caldicoprobacteraceae</taxon>
        <taxon>Caldicoprobacter</taxon>
    </lineage>
</organism>
<feature type="region of interest" description="Disordered" evidence="2">
    <location>
        <begin position="1"/>
        <end position="26"/>
    </location>
</feature>
<dbReference type="STRING" id="937334.SAMN05444406_101114"/>
<name>A0A1I5RTH5_9FIRM</name>
<dbReference type="PRINTS" id="PR00127">
    <property type="entry name" value="CLPPROTEASEP"/>
</dbReference>
<evidence type="ECO:0000313" key="3">
    <source>
        <dbReference type="EMBL" id="SFP61869.1"/>
    </source>
</evidence>
<keyword evidence="3" id="KW-0645">Protease</keyword>
<comment type="similarity">
    <text evidence="1">Belongs to the peptidase S14 family.</text>
</comment>
<dbReference type="InterPro" id="IPR029045">
    <property type="entry name" value="ClpP/crotonase-like_dom_sf"/>
</dbReference>
<protein>
    <submittedName>
        <fullName evidence="3">ATP-dependent Clp protease proteolytic subunit ClpP</fullName>
    </submittedName>
</protein>
<reference evidence="3 4" key="1">
    <citation type="submission" date="2016-10" db="EMBL/GenBank/DDBJ databases">
        <authorList>
            <person name="de Groot N.N."/>
        </authorList>
    </citation>
    <scope>NUCLEOTIDE SEQUENCE [LARGE SCALE GENOMIC DNA]</scope>
    <source>
        <strain evidence="3 4">DSM 20678</strain>
    </source>
</reference>
<dbReference type="EMBL" id="FOXR01000001">
    <property type="protein sequence ID" value="SFP61869.1"/>
    <property type="molecule type" value="Genomic_DNA"/>
</dbReference>
<keyword evidence="3" id="KW-0378">Hydrolase</keyword>
<gene>
    <name evidence="3" type="ORF">SAMN05444406_101114</name>
</gene>
<dbReference type="Gene3D" id="3.90.226.10">
    <property type="entry name" value="2-enoyl-CoA Hydratase, Chain A, domain 1"/>
    <property type="match status" value="1"/>
</dbReference>
<accession>A0A1I5RTH5</accession>
<dbReference type="GO" id="GO:0006508">
    <property type="term" value="P:proteolysis"/>
    <property type="evidence" value="ECO:0007669"/>
    <property type="project" value="UniProtKB-KW"/>
</dbReference>
<dbReference type="Proteomes" id="UP000198577">
    <property type="component" value="Unassembled WGS sequence"/>
</dbReference>
<dbReference type="OrthoDB" id="1705851at2"/>
<dbReference type="GO" id="GO:0004252">
    <property type="term" value="F:serine-type endopeptidase activity"/>
    <property type="evidence" value="ECO:0007669"/>
    <property type="project" value="InterPro"/>
</dbReference>
<dbReference type="InterPro" id="IPR023562">
    <property type="entry name" value="ClpP/TepA"/>
</dbReference>
<dbReference type="SUPFAM" id="SSF52096">
    <property type="entry name" value="ClpP/crotonase"/>
    <property type="match status" value="1"/>
</dbReference>
<dbReference type="AlphaFoldDB" id="A0A1I5RTH5"/>
<dbReference type="Pfam" id="PF00574">
    <property type="entry name" value="CLP_protease"/>
    <property type="match status" value="1"/>
</dbReference>
<evidence type="ECO:0000256" key="2">
    <source>
        <dbReference type="SAM" id="MobiDB-lite"/>
    </source>
</evidence>
<keyword evidence="4" id="KW-1185">Reference proteome</keyword>
<proteinExistence type="inferred from homology"/>
<evidence type="ECO:0000313" key="4">
    <source>
        <dbReference type="Proteomes" id="UP000198577"/>
    </source>
</evidence>
<sequence>MLSEIENPTTQPQKPEQADERGYFPYPQAGNIKEFGTVSAPPMPDSDIHCLTIIGQIEGHIMLPPQNKTTKYEHVIPQLVAIEESKNIKGLLLILNTVGGDVEAGLAIAEMISTMSKPTVSLVLGGGHSIGVPLAVSADCSFIAPSATMTIHPIRMTGLVVGIPQTYEYLNRMQDRVVDFIVRHSKISKEKLNELLIGTGGLSSDVGTVLIGEEAVRYGIIDYVGGVREAMLKLRELISQGKGGEVH</sequence>
<dbReference type="InterPro" id="IPR001907">
    <property type="entry name" value="ClpP"/>
</dbReference>
<feature type="compositionally biased region" description="Polar residues" evidence="2">
    <location>
        <begin position="1"/>
        <end position="14"/>
    </location>
</feature>
<dbReference type="RefSeq" id="WP_092281803.1">
    <property type="nucleotide sequence ID" value="NZ_FOXR01000001.1"/>
</dbReference>
<evidence type="ECO:0000256" key="1">
    <source>
        <dbReference type="ARBA" id="ARBA00007039"/>
    </source>
</evidence>
<dbReference type="GO" id="GO:0004176">
    <property type="term" value="F:ATP-dependent peptidase activity"/>
    <property type="evidence" value="ECO:0007669"/>
    <property type="project" value="InterPro"/>
</dbReference>